<dbReference type="Gene3D" id="3.10.129.10">
    <property type="entry name" value="Hotdog Thioesterase"/>
    <property type="match status" value="1"/>
</dbReference>
<organism evidence="3">
    <name type="scientific">Hydrogenobacter sp</name>
    <dbReference type="NCBI Taxonomy" id="2152829"/>
    <lineage>
        <taxon>Bacteria</taxon>
        <taxon>Pseudomonadati</taxon>
        <taxon>Aquificota</taxon>
        <taxon>Aquificia</taxon>
        <taxon>Aquificales</taxon>
        <taxon>Aquificaceae</taxon>
        <taxon>Hydrogenobacter</taxon>
    </lineage>
</organism>
<dbReference type="InterPro" id="IPR029069">
    <property type="entry name" value="HotDog_dom_sf"/>
</dbReference>
<dbReference type="SUPFAM" id="SSF54637">
    <property type="entry name" value="Thioesterase/thiol ester dehydrase-isomerase"/>
    <property type="match status" value="1"/>
</dbReference>
<dbReference type="InterPro" id="IPR006684">
    <property type="entry name" value="YbgC/YbaW"/>
</dbReference>
<dbReference type="PANTHER" id="PTHR31793:SF27">
    <property type="entry name" value="NOVEL THIOESTERASE SUPERFAMILY DOMAIN AND SAPOSIN A-TYPE DOMAIN CONTAINING PROTEIN (0610012H03RIK)"/>
    <property type="match status" value="1"/>
</dbReference>
<evidence type="ECO:0000313" key="3">
    <source>
        <dbReference type="EMBL" id="HEW45496.1"/>
    </source>
</evidence>
<evidence type="ECO:0000256" key="2">
    <source>
        <dbReference type="ARBA" id="ARBA00022801"/>
    </source>
</evidence>
<keyword evidence="2" id="KW-0378">Hydrolase</keyword>
<dbReference type="PIRSF" id="PIRSF003230">
    <property type="entry name" value="YbgC"/>
    <property type="match status" value="1"/>
</dbReference>
<proteinExistence type="inferred from homology"/>
<reference evidence="3" key="1">
    <citation type="journal article" date="2020" name="mSystems">
        <title>Genome- and Community-Level Interaction Insights into Carbon Utilization and Element Cycling Functions of Hydrothermarchaeota in Hydrothermal Sediment.</title>
        <authorList>
            <person name="Zhou Z."/>
            <person name="Liu Y."/>
            <person name="Xu W."/>
            <person name="Pan J."/>
            <person name="Luo Z.H."/>
            <person name="Li M."/>
        </authorList>
    </citation>
    <scope>NUCLEOTIDE SEQUENCE [LARGE SCALE GENOMIC DNA]</scope>
    <source>
        <strain evidence="3">SpSt-132</strain>
    </source>
</reference>
<name>A0A7C2VGR0_9AQUI</name>
<dbReference type="CDD" id="cd00586">
    <property type="entry name" value="4HBT"/>
    <property type="match status" value="1"/>
</dbReference>
<dbReference type="EMBL" id="DSFP01000028">
    <property type="protein sequence ID" value="HEW45496.1"/>
    <property type="molecule type" value="Genomic_DNA"/>
</dbReference>
<dbReference type="GO" id="GO:0047617">
    <property type="term" value="F:fatty acyl-CoA hydrolase activity"/>
    <property type="evidence" value="ECO:0007669"/>
    <property type="project" value="TreeGrafter"/>
</dbReference>
<dbReference type="AlphaFoldDB" id="A0A7C2VGR0"/>
<dbReference type="PANTHER" id="PTHR31793">
    <property type="entry name" value="4-HYDROXYBENZOYL-COA THIOESTERASE FAMILY MEMBER"/>
    <property type="match status" value="1"/>
</dbReference>
<dbReference type="NCBIfam" id="TIGR00051">
    <property type="entry name" value="YbgC/FadM family acyl-CoA thioesterase"/>
    <property type="match status" value="1"/>
</dbReference>
<comment type="similarity">
    <text evidence="1">Belongs to the 4-hydroxybenzoyl-CoA thioesterase family.</text>
</comment>
<gene>
    <name evidence="3" type="ORF">ENO47_02325</name>
</gene>
<dbReference type="PROSITE" id="PS01328">
    <property type="entry name" value="4HBCOA_THIOESTERASE"/>
    <property type="match status" value="1"/>
</dbReference>
<evidence type="ECO:0000256" key="1">
    <source>
        <dbReference type="ARBA" id="ARBA00005953"/>
    </source>
</evidence>
<dbReference type="InterPro" id="IPR008272">
    <property type="entry name" value="HB-CoA_thioesterase_AS"/>
</dbReference>
<comment type="caution">
    <text evidence="3">The sequence shown here is derived from an EMBL/GenBank/DDBJ whole genome shotgun (WGS) entry which is preliminary data.</text>
</comment>
<accession>A0A7C2VGR0</accession>
<dbReference type="InterPro" id="IPR050563">
    <property type="entry name" value="4-hydroxybenzoyl-CoA_TE"/>
</dbReference>
<dbReference type="Pfam" id="PF13279">
    <property type="entry name" value="4HBT_2"/>
    <property type="match status" value="1"/>
</dbReference>
<sequence length="135" mass="15929">MFSYRRRVQFYETDAQGIVHHSNYFKYFEETRGELLRSLGLPYSRLREEGYEVVLLSASCEFLKPLQYDEEFVISLSLSHIDRFTFSFEYLLNSSEVLKAKGNTKHCLLKDGKLVSIPKHVKEKLSQFFSNPCKR</sequence>
<protein>
    <submittedName>
        <fullName evidence="3">Acyl-CoA thioesterase</fullName>
    </submittedName>
</protein>